<proteinExistence type="predicted"/>
<evidence type="ECO:0000313" key="1">
    <source>
        <dbReference type="EMBL" id="KUG25894.1"/>
    </source>
</evidence>
<accession>A0A0W8FYG3</accession>
<name>A0A0W8FYG3_9ZZZZ</name>
<dbReference type="EMBL" id="LNQE01000580">
    <property type="protein sequence ID" value="KUG25894.1"/>
    <property type="molecule type" value="Genomic_DNA"/>
</dbReference>
<sequence>MANCKACRKEIYFCNTKNGKFIPVNAETLNESELSDLQNGMKRLYEPTRHVTHFSDCPNSNKFRRKE</sequence>
<comment type="caution">
    <text evidence="1">The sequence shown here is derived from an EMBL/GenBank/DDBJ whole genome shotgun (WGS) entry which is preliminary data.</text>
</comment>
<dbReference type="AlphaFoldDB" id="A0A0W8FYG3"/>
<protein>
    <submittedName>
        <fullName evidence="1">Uncharacterized protein</fullName>
    </submittedName>
</protein>
<reference evidence="1" key="1">
    <citation type="journal article" date="2015" name="Proc. Natl. Acad. Sci. U.S.A.">
        <title>Networks of energetic and metabolic interactions define dynamics in microbial communities.</title>
        <authorList>
            <person name="Embree M."/>
            <person name="Liu J.K."/>
            <person name="Al-Bassam M.M."/>
            <person name="Zengler K."/>
        </authorList>
    </citation>
    <scope>NUCLEOTIDE SEQUENCE</scope>
</reference>
<organism evidence="1">
    <name type="scientific">hydrocarbon metagenome</name>
    <dbReference type="NCBI Taxonomy" id="938273"/>
    <lineage>
        <taxon>unclassified sequences</taxon>
        <taxon>metagenomes</taxon>
        <taxon>ecological metagenomes</taxon>
    </lineage>
</organism>
<gene>
    <name evidence="1" type="ORF">ASZ90_004281</name>
</gene>